<proteinExistence type="predicted"/>
<sequence length="654" mass="75639">MTILSSFDCNLPFSTKNILVENQMGYLFVNDNEKLFISIAEYPISFQETNFKNYKHILCSPDNKHCVISYKDGSILLHSFKDQTMALREKIYSRQREVIYMFWLTNNQVCIVYKDGLIVIHFIELNLSVSRTFYEISKSYQVFYSSFTKKLYMIYNNSIKSISFCFIHDNYCIESDKISDVNTMDTVFDINSVQKMFPLRNASKNYTLGNFLCYKSSNISDTTFAAGEFLNGYYFAVDDKNLEFNVFKEGKFVMKFPTLFVPSQFSSGKHRLIGFHENLLLIIDFTDQIQVPRRVESTCTHYTNEKLDFYASFMKFRKIIKNAVCANDEIYIQFDNNIVVHVPSMKTVSENAILIWREPNVSILFVQKISNIELHFSSCISKIEYSAINASNGDLILVSPEGTEPFIKINYCVPVLINLMKEPEKAAKFIECFESTFYFSRFIRTVFSSITSSGNIISAIKIFDFLTKNLVQKVISSISPSHQTLFIRCGMNLIDYIGILSNEAKIEILLYSNPNDFHEFYRNRKKFNSLTNYECSSAIRRAIDINQWSRAIRISHLLKVDIAGIINSSSMQKTTDIGECISQLDVQSREWKKYDEYNYLTYLGCAFIVAGFDNWGISSFIVGKNENKVHSALERLNFSRDVVLKYLQAAISNN</sequence>
<protein>
    <submittedName>
        <fullName evidence="1">Uncharacterized protein</fullName>
    </submittedName>
</protein>
<organism evidence="1 2">
    <name type="scientific">Trichomonas vaginalis (strain ATCC PRA-98 / G3)</name>
    <dbReference type="NCBI Taxonomy" id="412133"/>
    <lineage>
        <taxon>Eukaryota</taxon>
        <taxon>Metamonada</taxon>
        <taxon>Parabasalia</taxon>
        <taxon>Trichomonadida</taxon>
        <taxon>Trichomonadidae</taxon>
        <taxon>Trichomonas</taxon>
    </lineage>
</organism>
<accession>A2DFR7</accession>
<evidence type="ECO:0000313" key="2">
    <source>
        <dbReference type="Proteomes" id="UP000001542"/>
    </source>
</evidence>
<evidence type="ECO:0000313" key="1">
    <source>
        <dbReference type="EMBL" id="EAY20770.1"/>
    </source>
</evidence>
<dbReference type="Proteomes" id="UP000001542">
    <property type="component" value="Unassembled WGS sequence"/>
</dbReference>
<gene>
    <name evidence="1" type="ORF">TVAG_391540</name>
</gene>
<reference evidence="1" key="1">
    <citation type="submission" date="2006-10" db="EMBL/GenBank/DDBJ databases">
        <authorList>
            <person name="Amadeo P."/>
            <person name="Zhao Q."/>
            <person name="Wortman J."/>
            <person name="Fraser-Liggett C."/>
            <person name="Carlton J."/>
        </authorList>
    </citation>
    <scope>NUCLEOTIDE SEQUENCE</scope>
    <source>
        <strain evidence="1">G3</strain>
    </source>
</reference>
<reference evidence="1" key="2">
    <citation type="journal article" date="2007" name="Science">
        <title>Draft genome sequence of the sexually transmitted pathogen Trichomonas vaginalis.</title>
        <authorList>
            <person name="Carlton J.M."/>
            <person name="Hirt R.P."/>
            <person name="Silva J.C."/>
            <person name="Delcher A.L."/>
            <person name="Schatz M."/>
            <person name="Zhao Q."/>
            <person name="Wortman J.R."/>
            <person name="Bidwell S.L."/>
            <person name="Alsmark U.C.M."/>
            <person name="Besteiro S."/>
            <person name="Sicheritz-Ponten T."/>
            <person name="Noel C.J."/>
            <person name="Dacks J.B."/>
            <person name="Foster P.G."/>
            <person name="Simillion C."/>
            <person name="Van de Peer Y."/>
            <person name="Miranda-Saavedra D."/>
            <person name="Barton G.J."/>
            <person name="Westrop G.D."/>
            <person name="Mueller S."/>
            <person name="Dessi D."/>
            <person name="Fiori P.L."/>
            <person name="Ren Q."/>
            <person name="Paulsen I."/>
            <person name="Zhang H."/>
            <person name="Bastida-Corcuera F.D."/>
            <person name="Simoes-Barbosa A."/>
            <person name="Brown M.T."/>
            <person name="Hayes R.D."/>
            <person name="Mukherjee M."/>
            <person name="Okumura C.Y."/>
            <person name="Schneider R."/>
            <person name="Smith A.J."/>
            <person name="Vanacova S."/>
            <person name="Villalvazo M."/>
            <person name="Haas B.J."/>
            <person name="Pertea M."/>
            <person name="Feldblyum T.V."/>
            <person name="Utterback T.R."/>
            <person name="Shu C.L."/>
            <person name="Osoegawa K."/>
            <person name="de Jong P.J."/>
            <person name="Hrdy I."/>
            <person name="Horvathova L."/>
            <person name="Zubacova Z."/>
            <person name="Dolezal P."/>
            <person name="Malik S.B."/>
            <person name="Logsdon J.M. Jr."/>
            <person name="Henze K."/>
            <person name="Gupta A."/>
            <person name="Wang C.C."/>
            <person name="Dunne R.L."/>
            <person name="Upcroft J.A."/>
            <person name="Upcroft P."/>
            <person name="White O."/>
            <person name="Salzberg S.L."/>
            <person name="Tang P."/>
            <person name="Chiu C.-H."/>
            <person name="Lee Y.-S."/>
            <person name="Embley T.M."/>
            <person name="Coombs G.H."/>
            <person name="Mottram J.C."/>
            <person name="Tachezy J."/>
            <person name="Fraser-Liggett C.M."/>
            <person name="Johnson P.J."/>
        </authorList>
    </citation>
    <scope>NUCLEOTIDE SEQUENCE [LARGE SCALE GENOMIC DNA]</scope>
    <source>
        <strain evidence="1">G3</strain>
    </source>
</reference>
<dbReference type="AlphaFoldDB" id="A2DFR7"/>
<dbReference type="InParanoid" id="A2DFR7"/>
<keyword evidence="2" id="KW-1185">Reference proteome</keyword>
<dbReference type="EMBL" id="DS113195">
    <property type="protein sequence ID" value="EAY20770.1"/>
    <property type="molecule type" value="Genomic_DNA"/>
</dbReference>
<dbReference type="VEuPathDB" id="TrichDB:TVAG_391540"/>
<dbReference type="KEGG" id="tva:5466314"/>
<dbReference type="RefSeq" id="XP_001581756.1">
    <property type="nucleotide sequence ID" value="XM_001581706.1"/>
</dbReference>
<dbReference type="VEuPathDB" id="TrichDB:TVAGG3_0323130"/>
<name>A2DFR7_TRIV3</name>